<reference evidence="1 2" key="1">
    <citation type="submission" date="2021-10" db="EMBL/GenBank/DDBJ databases">
        <title>Anaerobic single-cell dispensing facilitates the cultivation of human gut bacteria.</title>
        <authorList>
            <person name="Afrizal A."/>
        </authorList>
    </citation>
    <scope>NUCLEOTIDE SEQUENCE [LARGE SCALE GENOMIC DNA]</scope>
    <source>
        <strain evidence="1 2">CLA-AA-H276</strain>
    </source>
</reference>
<dbReference type="AlphaFoldDB" id="A0AAE3A718"/>
<name>A0AAE3A718_9FIRM</name>
<comment type="caution">
    <text evidence="1">The sequence shown here is derived from an EMBL/GenBank/DDBJ whole genome shotgun (WGS) entry which is preliminary data.</text>
</comment>
<dbReference type="EMBL" id="JAJEPS010000009">
    <property type="protein sequence ID" value="MCC2126594.1"/>
    <property type="molecule type" value="Genomic_DNA"/>
</dbReference>
<evidence type="ECO:0000313" key="1">
    <source>
        <dbReference type="EMBL" id="MCC2126594.1"/>
    </source>
</evidence>
<organism evidence="1 2">
    <name type="scientific">Hominiventricola filiformis</name>
    <dbReference type="NCBI Taxonomy" id="2885352"/>
    <lineage>
        <taxon>Bacteria</taxon>
        <taxon>Bacillati</taxon>
        <taxon>Bacillota</taxon>
        <taxon>Clostridia</taxon>
        <taxon>Lachnospirales</taxon>
        <taxon>Lachnospiraceae</taxon>
        <taxon>Hominiventricola</taxon>
    </lineage>
</organism>
<sequence>MKNGLKMLWSILFLAIFLPYTAILLMNGRQGVSREEKLPDREYQVLAGLLQEDLSWMDEETLCLMAVLIRTELVRTGTSVMEEPQVRQTAYEAACDAVKKTCGKVITIDGEYRALPWHGISAGRTRAGILLGEEYSYIHAVECQEDRESEDYLRVFRMDRKTFLQILQGENTAHQEWEKPELERDSSDYVTRVRLGDEMLQGESVRALLHLPSSCFYVDDSEEILRITVKGNGHGFGISLYTADRMIREGMCWEEVIQKFYENAECITLF</sequence>
<dbReference type="RefSeq" id="WP_308459551.1">
    <property type="nucleotide sequence ID" value="NZ_JAJEPS010000009.1"/>
</dbReference>
<keyword evidence="2" id="KW-1185">Reference proteome</keyword>
<dbReference type="Proteomes" id="UP001198220">
    <property type="component" value="Unassembled WGS sequence"/>
</dbReference>
<accession>A0AAE3A718</accession>
<evidence type="ECO:0000313" key="2">
    <source>
        <dbReference type="Proteomes" id="UP001198220"/>
    </source>
</evidence>
<gene>
    <name evidence="1" type="ORF">LKD36_10420</name>
</gene>
<evidence type="ECO:0008006" key="3">
    <source>
        <dbReference type="Google" id="ProtNLM"/>
    </source>
</evidence>
<protein>
    <recommendedName>
        <fullName evidence="3">SpoIID/LytB domain-containing protein</fullName>
    </recommendedName>
</protein>
<proteinExistence type="predicted"/>